<dbReference type="EMBL" id="AJWK01019311">
    <property type="status" value="NOT_ANNOTATED_CDS"/>
    <property type="molecule type" value="Genomic_DNA"/>
</dbReference>
<dbReference type="InterPro" id="IPR039748">
    <property type="entry name" value="RPC3"/>
</dbReference>
<dbReference type="VEuPathDB" id="VectorBase:LLOJ006036"/>
<feature type="domain" description="DNA-directed RNA polymerase III subunit RPC3 winged-helix" evidence="9">
    <location>
        <begin position="637"/>
        <end position="715"/>
    </location>
</feature>
<keyword evidence="12" id="KW-1185">Reference proteome</keyword>
<accession>A0A1B0GJ49</accession>
<reference evidence="12" key="1">
    <citation type="submission" date="2012-05" db="EMBL/GenBank/DDBJ databases">
        <title>Whole Genome Assembly of Lutzomyia longipalpis.</title>
        <authorList>
            <person name="Richards S."/>
            <person name="Qu C."/>
            <person name="Dillon R."/>
            <person name="Worley K."/>
            <person name="Scherer S."/>
            <person name="Batterton M."/>
            <person name="Taylor A."/>
            <person name="Hawes A."/>
            <person name="Hernandez B."/>
            <person name="Kovar C."/>
            <person name="Mandapat C."/>
            <person name="Pham C."/>
            <person name="Qu C."/>
            <person name="Jing C."/>
            <person name="Bess C."/>
            <person name="Bandaranaike D."/>
            <person name="Ngo D."/>
            <person name="Ongeri F."/>
            <person name="Arias F."/>
            <person name="Lara F."/>
            <person name="Weissenberger G."/>
            <person name="Kamau G."/>
            <person name="Han H."/>
            <person name="Shen H."/>
            <person name="Dinh H."/>
            <person name="Khalil I."/>
            <person name="Jones J."/>
            <person name="Shafer J."/>
            <person name="Jayaseelan J."/>
            <person name="Quiroz J."/>
            <person name="Blankenburg K."/>
            <person name="Nguyen L."/>
            <person name="Jackson L."/>
            <person name="Francisco L."/>
            <person name="Tang L.-Y."/>
            <person name="Pu L.-L."/>
            <person name="Perales L."/>
            <person name="Lorensuhewa L."/>
            <person name="Munidasa M."/>
            <person name="Coyle M."/>
            <person name="Taylor M."/>
            <person name="Puazo M."/>
            <person name="Firestine M."/>
            <person name="Scheel M."/>
            <person name="Javaid M."/>
            <person name="Wang M."/>
            <person name="Li M."/>
            <person name="Tabassum N."/>
            <person name="Saada N."/>
            <person name="Osuji N."/>
            <person name="Aqrawi P."/>
            <person name="Fu Q."/>
            <person name="Thornton R."/>
            <person name="Raj R."/>
            <person name="Goodspeed R."/>
            <person name="Mata R."/>
            <person name="Najjar R."/>
            <person name="Gubbala S."/>
            <person name="Lee S."/>
            <person name="Denson S."/>
            <person name="Patil S."/>
            <person name="Macmil S."/>
            <person name="Qi S."/>
            <person name="Matskevitch T."/>
            <person name="Palculict T."/>
            <person name="Mathew T."/>
            <person name="Vee V."/>
            <person name="Velamala V."/>
            <person name="Korchina V."/>
            <person name="Cai W."/>
            <person name="Liu W."/>
            <person name="Dai W."/>
            <person name="Zou X."/>
            <person name="Zhu Y."/>
            <person name="Zhang Y."/>
            <person name="Wu Y.-Q."/>
            <person name="Xin Y."/>
            <person name="Nazarath L."/>
            <person name="Kovar C."/>
            <person name="Han Y."/>
            <person name="Muzny D."/>
            <person name="Gibbs R."/>
        </authorList>
    </citation>
    <scope>NUCLEOTIDE SEQUENCE [LARGE SCALE GENOMIC DNA]</scope>
    <source>
        <strain evidence="12">Jacobina</strain>
    </source>
</reference>
<evidence type="ECO:0000259" key="7">
    <source>
        <dbReference type="Pfam" id="PF05645"/>
    </source>
</evidence>
<feature type="domain" description="RNA polymerase III Rpc82 C -terminal" evidence="7">
    <location>
        <begin position="193"/>
        <end position="313"/>
    </location>
</feature>
<dbReference type="EMBL" id="AJWK01019308">
    <property type="status" value="NOT_ANNOTATED_CDS"/>
    <property type="molecule type" value="Genomic_DNA"/>
</dbReference>
<name>A0A1B0GJ49_LUTLO</name>
<reference evidence="11" key="3">
    <citation type="submission" date="2020-05" db="UniProtKB">
        <authorList>
            <consortium name="EnsemblMetazoa"/>
        </authorList>
    </citation>
    <scope>IDENTIFICATION</scope>
    <source>
        <strain evidence="11">Jacobina</strain>
    </source>
</reference>
<dbReference type="InterPro" id="IPR013197">
    <property type="entry name" value="RNA_pol_III_RPC82-rel_HTH"/>
</dbReference>
<dbReference type="Proteomes" id="UP000092461">
    <property type="component" value="Unassembled WGS sequence"/>
</dbReference>
<dbReference type="GO" id="GO:0005666">
    <property type="term" value="C:RNA polymerase III complex"/>
    <property type="evidence" value="ECO:0007669"/>
    <property type="project" value="UniProtKB-UniRule"/>
</dbReference>
<keyword evidence="4 6" id="KW-0804">Transcription</keyword>
<dbReference type="Pfam" id="PF22536">
    <property type="entry name" value="WHD_POLR3C"/>
    <property type="match status" value="1"/>
</dbReference>
<evidence type="ECO:0000259" key="8">
    <source>
        <dbReference type="Pfam" id="PF08221"/>
    </source>
</evidence>
<dbReference type="VEuPathDB" id="VectorBase:LLONM1_004958"/>
<evidence type="ECO:0000256" key="6">
    <source>
        <dbReference type="RuleBase" id="RU367076"/>
    </source>
</evidence>
<comment type="function">
    <text evidence="6">DNA-dependent RNA polymerase catalyzes the transcription of DNA into RNA using the four ribonucleoside triphosphates as substrates. Specific core component of RNA polymerase III which synthesizes small RNAs, such as 5S rRNA and tRNAs.</text>
</comment>
<dbReference type="GO" id="GO:0003697">
    <property type="term" value="F:single-stranded DNA binding"/>
    <property type="evidence" value="ECO:0007669"/>
    <property type="project" value="UniProtKB-UniRule"/>
</dbReference>
<evidence type="ECO:0000313" key="12">
    <source>
        <dbReference type="Proteomes" id="UP000092461"/>
    </source>
</evidence>
<comment type="subunit">
    <text evidence="6">Component of the RNA polymerase III (Pol III) complex consisting of 17 subunits.</text>
</comment>
<dbReference type="Pfam" id="PF05645">
    <property type="entry name" value="RNA_pol_Rpc82"/>
    <property type="match status" value="2"/>
</dbReference>
<evidence type="ECO:0000256" key="3">
    <source>
        <dbReference type="ARBA" id="ARBA00022478"/>
    </source>
</evidence>
<sequence length="823" mass="94683">MSIQLGNLCSVILEQHFGANVQKIGQELYTGGKTLRGLMKTTMLSKNEVSQALSVLLKFRLATYEMSANKAYAEYSLSSDQILQILRYPRYIYYMQSKYGHTAALLVEELLRAGCETASYLISKSVQNSESKEKNTVVEHRDKFFELIQGNFFIRAIVGEKAEELTEAVSNNASLLFQRPEIDVQELVALQEGKNLPSTKDAGIYWHVNYEKFHQHFRDAILCQAIERRVNSNASECVRYLLQSMYLRTDPWKSSSNPIPFGEIRSFCEKQSNNLELIRYLEQYIAVIVDDPLMMLSKYSDAGGGQYVVQMRRKMSIQLGNLCSVILEQHFGANVQKIGQELYTGGKTLRGLMKTTMLSKNEVSQALSVLLKFRLATYEMSANKAYAEYSLSSDQILQILRYPRYIYYMQSKYGHTAALLVEELLRAGCETASYLISKSVQNSESKEKNTVVEHRDKFFELIQGNFFIRAIVGEKAEELAEAVSNNASLLFQRPEIDVQELVALQEGKNLPSTKDAGIYWHVNYEKFHQHFRDAILCQAIERRVNSNASECVRYLLQSMYLRTDPWKSSSNPIPFGEIRSFCEKQSNNLELIRYLEQYIAVIVDDPLMMLSKYSDAGGGQYVVQMKKVFEQLAWVCIENTIMEKFGAKAARIFRVVRMKKYIEQEDIQKEAMIPSKEAKQLTYKLLEEHFLQIHTIRKAGSSGTGPAKCFILFYVNQTQIVMLLMETCYKALFNGITRSNYDSSVNRRLIDKSQRLESVVEAMKERGESEEYIMDILETLTPPEREILEKVKIRIKNLYSAEIGLDETLFLFQMYQFYQAEKP</sequence>
<dbReference type="Pfam" id="PF20912">
    <property type="entry name" value="RPC3_helical"/>
    <property type="match status" value="1"/>
</dbReference>
<dbReference type="Gene3D" id="6.10.140.1450">
    <property type="match status" value="1"/>
</dbReference>
<dbReference type="InterPro" id="IPR036388">
    <property type="entry name" value="WH-like_DNA-bd_sf"/>
</dbReference>
<feature type="domain" description="RNA polymerase III subunit RPC82-related helix-turn-helix" evidence="8">
    <location>
        <begin position="7"/>
        <end position="64"/>
    </location>
</feature>
<feature type="domain" description="RNA polymerase III subunit RPC82-related helix-turn-helix" evidence="8">
    <location>
        <begin position="321"/>
        <end position="378"/>
    </location>
</feature>
<organism evidence="11 12">
    <name type="scientific">Lutzomyia longipalpis</name>
    <name type="common">Sand fly</name>
    <dbReference type="NCBI Taxonomy" id="7200"/>
    <lineage>
        <taxon>Eukaryota</taxon>
        <taxon>Metazoa</taxon>
        <taxon>Ecdysozoa</taxon>
        <taxon>Arthropoda</taxon>
        <taxon>Hexapoda</taxon>
        <taxon>Insecta</taxon>
        <taxon>Pterygota</taxon>
        <taxon>Neoptera</taxon>
        <taxon>Endopterygota</taxon>
        <taxon>Diptera</taxon>
        <taxon>Nematocera</taxon>
        <taxon>Psychodoidea</taxon>
        <taxon>Psychodidae</taxon>
        <taxon>Lutzomyia</taxon>
        <taxon>Lutzomyia</taxon>
    </lineage>
</organism>
<evidence type="ECO:0000313" key="11">
    <source>
        <dbReference type="EnsemblMetazoa" id="LLOJ006036-PA"/>
    </source>
</evidence>
<protein>
    <recommendedName>
        <fullName evidence="6">DNA-directed RNA polymerase III subunit RPC3</fullName>
        <shortName evidence="6">RNA polymerase III subunit C3</shortName>
    </recommendedName>
</protein>
<dbReference type="PANTHER" id="PTHR12949:SF0">
    <property type="entry name" value="DNA-DIRECTED RNA POLYMERASE III SUBUNIT RPC3"/>
    <property type="match status" value="1"/>
</dbReference>
<evidence type="ECO:0000313" key="10">
    <source>
        <dbReference type="EMBL" id="MBC1171207.1"/>
    </source>
</evidence>
<dbReference type="Gene3D" id="1.10.10.10">
    <property type="entry name" value="Winged helix-like DNA-binding domain superfamily/Winged helix DNA-binding domain"/>
    <property type="match status" value="7"/>
</dbReference>
<dbReference type="EMBL" id="AJWK01019310">
    <property type="status" value="NOT_ANNOTATED_CDS"/>
    <property type="molecule type" value="Genomic_DNA"/>
</dbReference>
<dbReference type="Pfam" id="PF08221">
    <property type="entry name" value="HTH_9"/>
    <property type="match status" value="2"/>
</dbReference>
<feature type="domain" description="RNA polymerase III Rpc82 C -terminal" evidence="7">
    <location>
        <begin position="507"/>
        <end position="632"/>
    </location>
</feature>
<comment type="similarity">
    <text evidence="2 6">Belongs to the eukaryotic RPC3/POLR3C RNA polymerase subunit family.</text>
</comment>
<evidence type="ECO:0000259" key="9">
    <source>
        <dbReference type="Pfam" id="PF22536"/>
    </source>
</evidence>
<dbReference type="InterPro" id="IPR055207">
    <property type="entry name" value="POLR3C_WHD"/>
</dbReference>
<proteinExistence type="inferred from homology"/>
<dbReference type="PANTHER" id="PTHR12949">
    <property type="entry name" value="RNA POLYMERASE III DNA DIRECTED -RELATED"/>
    <property type="match status" value="1"/>
</dbReference>
<dbReference type="AlphaFoldDB" id="A0A1B0GJ49"/>
<reference evidence="10" key="2">
    <citation type="journal article" date="2020" name="BMC">
        <title>Leishmania infection induces a limited differential gene expression in the sand fly midgut.</title>
        <authorList>
            <person name="Coutinho-Abreu I.V."/>
            <person name="Serafim T.D."/>
            <person name="Meneses C."/>
            <person name="Kamhawi S."/>
            <person name="Oliveira F."/>
            <person name="Valenzuela J.G."/>
        </authorList>
    </citation>
    <scope>NUCLEOTIDE SEQUENCE</scope>
    <source>
        <strain evidence="10">Jacobina</strain>
        <tissue evidence="10">Midgut</tissue>
    </source>
</reference>
<dbReference type="GO" id="GO:0006351">
    <property type="term" value="P:DNA-templated transcription"/>
    <property type="evidence" value="ECO:0007669"/>
    <property type="project" value="InterPro"/>
</dbReference>
<evidence type="ECO:0000256" key="5">
    <source>
        <dbReference type="ARBA" id="ARBA00023242"/>
    </source>
</evidence>
<dbReference type="EMBL" id="GITU01002504">
    <property type="protein sequence ID" value="MBC1171207.1"/>
    <property type="molecule type" value="Transcribed_RNA"/>
</dbReference>
<evidence type="ECO:0000256" key="1">
    <source>
        <dbReference type="ARBA" id="ARBA00004123"/>
    </source>
</evidence>
<dbReference type="FunFam" id="1.10.10.10:FF:000199">
    <property type="entry name" value="DNA-directed RNA polymerase III subunit RPC3"/>
    <property type="match status" value="1"/>
</dbReference>
<evidence type="ECO:0000256" key="2">
    <source>
        <dbReference type="ARBA" id="ARBA00007206"/>
    </source>
</evidence>
<keyword evidence="5 6" id="KW-0539">Nucleus</keyword>
<comment type="subcellular location">
    <subcellularLocation>
        <location evidence="1 6">Nucleus</location>
    </subcellularLocation>
</comment>
<dbReference type="InterPro" id="IPR008806">
    <property type="entry name" value="RNA_pol_III_Rpc82_C"/>
</dbReference>
<dbReference type="EnsemblMetazoa" id="LLOJ006036-RA">
    <property type="protein sequence ID" value="LLOJ006036-PA"/>
    <property type="gene ID" value="LLOJ006036"/>
</dbReference>
<dbReference type="EMBL" id="AJWK01019309">
    <property type="status" value="NOT_ANNOTATED_CDS"/>
    <property type="molecule type" value="Genomic_DNA"/>
</dbReference>
<keyword evidence="3 6" id="KW-0240">DNA-directed RNA polymerase</keyword>
<evidence type="ECO:0000256" key="4">
    <source>
        <dbReference type="ARBA" id="ARBA00023163"/>
    </source>
</evidence>